<dbReference type="SUPFAM" id="SSF109604">
    <property type="entry name" value="HD-domain/PDEase-like"/>
    <property type="match status" value="1"/>
</dbReference>
<dbReference type="PROSITE" id="PS51833">
    <property type="entry name" value="HDOD"/>
    <property type="match status" value="1"/>
</dbReference>
<dbReference type="Gene3D" id="1.10.3210.10">
    <property type="entry name" value="Hypothetical protein af1432"/>
    <property type="match status" value="1"/>
</dbReference>
<dbReference type="RefSeq" id="WP_309541307.1">
    <property type="nucleotide sequence ID" value="NZ_CP133659.1"/>
</dbReference>
<dbReference type="Pfam" id="PF00072">
    <property type="entry name" value="Response_reg"/>
    <property type="match status" value="1"/>
</dbReference>
<organism evidence="4 5">
    <name type="scientific">Nitratidesulfovibrio liaohensis</name>
    <dbReference type="NCBI Taxonomy" id="2604158"/>
    <lineage>
        <taxon>Bacteria</taxon>
        <taxon>Pseudomonadati</taxon>
        <taxon>Thermodesulfobacteriota</taxon>
        <taxon>Desulfovibrionia</taxon>
        <taxon>Desulfovibrionales</taxon>
        <taxon>Desulfovibrionaceae</taxon>
        <taxon>Nitratidesulfovibrio</taxon>
    </lineage>
</organism>
<dbReference type="SMART" id="SM00448">
    <property type="entry name" value="REC"/>
    <property type="match status" value="1"/>
</dbReference>
<proteinExistence type="predicted"/>
<dbReference type="CDD" id="cd17569">
    <property type="entry name" value="REC_HupR-like"/>
    <property type="match status" value="1"/>
</dbReference>
<dbReference type="EMBL" id="CP133659">
    <property type="protein sequence ID" value="WMW65288.1"/>
    <property type="molecule type" value="Genomic_DNA"/>
</dbReference>
<dbReference type="PROSITE" id="PS50110">
    <property type="entry name" value="RESPONSE_REGULATORY"/>
    <property type="match status" value="1"/>
</dbReference>
<dbReference type="InterPro" id="IPR001789">
    <property type="entry name" value="Sig_transdc_resp-reg_receiver"/>
</dbReference>
<gene>
    <name evidence="4" type="ORF">KPS_003403</name>
</gene>
<dbReference type="InterPro" id="IPR013976">
    <property type="entry name" value="HDOD"/>
</dbReference>
<sequence>MECTQPDSRDKLRVLFVDDEPNVLHGLRLALRHMRDAWQMSFAGSGSEALDILAREPHDVVVSDMRMPGMDGDRLLAEVQRRFPDTLRIILSGYSDYAMIMRTVKPAHQFLSKPCSHEDLTRTVNRALRLRAVLCNPRIKGLLGAIGSLPSLPEVFAALREEMDKPEPSLQRIGGMVSQDMGMTASVLKLVNSSFFGLRRHIATPRQAVVLLGLETVRGLLLLSELFRQFTLAPELGCSTDLLWRHCTGVGRFSRAIAAAEGLSAAEQDDCFIAGLLHDVGKLVLLAHMPGEYGAALARVREGGATVHDAEREVFGASHAEMGAYLLALWGLPDAVVESVYRHHAPLCGTEDTACVAAVHAANALHHELVVLTPGRAPRPADNDWLAACGLEGRMTAWREACAAVLATQEPET</sequence>
<dbReference type="PANTHER" id="PTHR33525">
    <property type="match status" value="1"/>
</dbReference>
<keyword evidence="1" id="KW-0597">Phosphoprotein</keyword>
<dbReference type="PANTHER" id="PTHR33525:SF3">
    <property type="entry name" value="RIBONUCLEASE Y"/>
    <property type="match status" value="1"/>
</dbReference>
<evidence type="ECO:0000259" key="2">
    <source>
        <dbReference type="PROSITE" id="PS50110"/>
    </source>
</evidence>
<feature type="domain" description="HDOD" evidence="3">
    <location>
        <begin position="149"/>
        <end position="346"/>
    </location>
</feature>
<evidence type="ECO:0000259" key="3">
    <source>
        <dbReference type="PROSITE" id="PS51833"/>
    </source>
</evidence>
<keyword evidence="5" id="KW-1185">Reference proteome</keyword>
<dbReference type="Gene3D" id="3.40.50.2300">
    <property type="match status" value="1"/>
</dbReference>
<dbReference type="Pfam" id="PF08668">
    <property type="entry name" value="HDOD"/>
    <property type="match status" value="1"/>
</dbReference>
<reference evidence="4" key="1">
    <citation type="submission" date="2023-09" db="EMBL/GenBank/DDBJ databases">
        <authorList>
            <consortium name="CW5 consortium"/>
            <person name="Lu C.-W."/>
        </authorList>
    </citation>
    <scope>NUCLEOTIDE SEQUENCE</scope>
    <source>
        <strain evidence="4">KPS</strain>
    </source>
</reference>
<accession>A0ABY9R0K4</accession>
<dbReference type="InterPro" id="IPR052340">
    <property type="entry name" value="RNase_Y/CdgJ"/>
</dbReference>
<feature type="modified residue" description="4-aspartylphosphate" evidence="1">
    <location>
        <position position="64"/>
    </location>
</feature>
<dbReference type="PIRSF" id="PIRSF036883">
    <property type="entry name" value="RR_HD-GYP_mod"/>
    <property type="match status" value="1"/>
</dbReference>
<dbReference type="InterPro" id="IPR011006">
    <property type="entry name" value="CheY-like_superfamily"/>
</dbReference>
<evidence type="ECO:0000313" key="4">
    <source>
        <dbReference type="EMBL" id="WMW65288.1"/>
    </source>
</evidence>
<protein>
    <submittedName>
        <fullName evidence="4">HDOD domain-containing protein</fullName>
    </submittedName>
</protein>
<dbReference type="Proteomes" id="UP001180616">
    <property type="component" value="Chromosome"/>
</dbReference>
<evidence type="ECO:0000256" key="1">
    <source>
        <dbReference type="PROSITE-ProRule" id="PRU00169"/>
    </source>
</evidence>
<dbReference type="InterPro" id="IPR003607">
    <property type="entry name" value="HD/PDEase_dom"/>
</dbReference>
<dbReference type="SUPFAM" id="SSF52172">
    <property type="entry name" value="CheY-like"/>
    <property type="match status" value="1"/>
</dbReference>
<dbReference type="InterPro" id="IPR014626">
    <property type="entry name" value="Sig_transdc_resp-reg_put"/>
</dbReference>
<evidence type="ECO:0000313" key="5">
    <source>
        <dbReference type="Proteomes" id="UP001180616"/>
    </source>
</evidence>
<dbReference type="CDD" id="cd00077">
    <property type="entry name" value="HDc"/>
    <property type="match status" value="1"/>
</dbReference>
<name>A0ABY9R0K4_9BACT</name>
<feature type="domain" description="Response regulatory" evidence="2">
    <location>
        <begin position="13"/>
        <end position="128"/>
    </location>
</feature>